<comment type="caution">
    <text evidence="1">The sequence shown here is derived from an EMBL/GenBank/DDBJ whole genome shotgun (WGS) entry which is preliminary data.</text>
</comment>
<dbReference type="AlphaFoldDB" id="A0A9Q1FBW7"/>
<name>A0A9Q1FBW7_SYNKA</name>
<proteinExistence type="predicted"/>
<evidence type="ECO:0000313" key="2">
    <source>
        <dbReference type="Proteomes" id="UP001152622"/>
    </source>
</evidence>
<dbReference type="Proteomes" id="UP001152622">
    <property type="component" value="Chromosome 6"/>
</dbReference>
<reference evidence="1" key="1">
    <citation type="journal article" date="2023" name="Science">
        <title>Genome structures resolve the early diversification of teleost fishes.</title>
        <authorList>
            <person name="Parey E."/>
            <person name="Louis A."/>
            <person name="Montfort J."/>
            <person name="Bouchez O."/>
            <person name="Roques C."/>
            <person name="Iampietro C."/>
            <person name="Lluch J."/>
            <person name="Castinel A."/>
            <person name="Donnadieu C."/>
            <person name="Desvignes T."/>
            <person name="Floi Bucao C."/>
            <person name="Jouanno E."/>
            <person name="Wen M."/>
            <person name="Mejri S."/>
            <person name="Dirks R."/>
            <person name="Jansen H."/>
            <person name="Henkel C."/>
            <person name="Chen W.J."/>
            <person name="Zahm M."/>
            <person name="Cabau C."/>
            <person name="Klopp C."/>
            <person name="Thompson A.W."/>
            <person name="Robinson-Rechavi M."/>
            <person name="Braasch I."/>
            <person name="Lecointre G."/>
            <person name="Bobe J."/>
            <person name="Postlethwait J.H."/>
            <person name="Berthelot C."/>
            <person name="Roest Crollius H."/>
            <person name="Guiguen Y."/>
        </authorList>
    </citation>
    <scope>NUCLEOTIDE SEQUENCE</scope>
    <source>
        <strain evidence="1">WJC10195</strain>
    </source>
</reference>
<organism evidence="1 2">
    <name type="scientific">Synaphobranchus kaupii</name>
    <name type="common">Kaup's arrowtooth eel</name>
    <dbReference type="NCBI Taxonomy" id="118154"/>
    <lineage>
        <taxon>Eukaryota</taxon>
        <taxon>Metazoa</taxon>
        <taxon>Chordata</taxon>
        <taxon>Craniata</taxon>
        <taxon>Vertebrata</taxon>
        <taxon>Euteleostomi</taxon>
        <taxon>Actinopterygii</taxon>
        <taxon>Neopterygii</taxon>
        <taxon>Teleostei</taxon>
        <taxon>Anguilliformes</taxon>
        <taxon>Synaphobranchidae</taxon>
        <taxon>Synaphobranchus</taxon>
    </lineage>
</organism>
<protein>
    <submittedName>
        <fullName evidence="1">Uncharacterized protein</fullName>
    </submittedName>
</protein>
<evidence type="ECO:0000313" key="1">
    <source>
        <dbReference type="EMBL" id="KAJ8355501.1"/>
    </source>
</evidence>
<gene>
    <name evidence="1" type="ORF">SKAU_G00182950</name>
</gene>
<accession>A0A9Q1FBW7</accession>
<sequence length="80" mass="8872">MGPRAGCGPASRHLSLRRNVLFFYGVSAKFQVRATAQRRGGVCRHMTCEHQSAQGLGSYLCYSVLNPTVRMDASLRNNTR</sequence>
<keyword evidence="2" id="KW-1185">Reference proteome</keyword>
<dbReference type="EMBL" id="JAINUF010000006">
    <property type="protein sequence ID" value="KAJ8355501.1"/>
    <property type="molecule type" value="Genomic_DNA"/>
</dbReference>